<dbReference type="Pfam" id="PF13458">
    <property type="entry name" value="Peripla_BP_6"/>
    <property type="match status" value="1"/>
</dbReference>
<proteinExistence type="inferred from homology"/>
<dbReference type="Proteomes" id="UP000655287">
    <property type="component" value="Unassembled WGS sequence"/>
</dbReference>
<comment type="caution">
    <text evidence="6">The sequence shown here is derived from an EMBL/GenBank/DDBJ whole genome shotgun (WGS) entry which is preliminary data.</text>
</comment>
<evidence type="ECO:0000256" key="3">
    <source>
        <dbReference type="ARBA" id="ARBA00022729"/>
    </source>
</evidence>
<protein>
    <submittedName>
        <fullName evidence="6">Amino acid ABC transporter substrate-binding protein</fullName>
    </submittedName>
</protein>
<dbReference type="PANTHER" id="PTHR30483:SF37">
    <property type="entry name" value="ABC TRANSPORTER SUBSTRATE-BINDING PROTEIN"/>
    <property type="match status" value="1"/>
</dbReference>
<dbReference type="InterPro" id="IPR051010">
    <property type="entry name" value="BCAA_transport"/>
</dbReference>
<dbReference type="CDD" id="cd06340">
    <property type="entry name" value="PBP1_ABC_ligand_binding-like"/>
    <property type="match status" value="1"/>
</dbReference>
<evidence type="ECO:0000256" key="2">
    <source>
        <dbReference type="ARBA" id="ARBA00022448"/>
    </source>
</evidence>
<evidence type="ECO:0000259" key="5">
    <source>
        <dbReference type="Pfam" id="PF13458"/>
    </source>
</evidence>
<dbReference type="EMBL" id="BOOU01000013">
    <property type="protein sequence ID" value="GII75991.1"/>
    <property type="molecule type" value="Genomic_DNA"/>
</dbReference>
<dbReference type="PANTHER" id="PTHR30483">
    <property type="entry name" value="LEUCINE-SPECIFIC-BINDING PROTEIN"/>
    <property type="match status" value="1"/>
</dbReference>
<keyword evidence="7" id="KW-1185">Reference proteome</keyword>
<gene>
    <name evidence="6" type="ORF">Sru01_09730</name>
</gene>
<accession>A0A919R065</accession>
<keyword evidence="4" id="KW-0029">Amino-acid transport</keyword>
<evidence type="ECO:0000256" key="1">
    <source>
        <dbReference type="ARBA" id="ARBA00010062"/>
    </source>
</evidence>
<keyword evidence="2" id="KW-0813">Transport</keyword>
<evidence type="ECO:0000313" key="7">
    <source>
        <dbReference type="Proteomes" id="UP000655287"/>
    </source>
</evidence>
<dbReference type="InterPro" id="IPR000709">
    <property type="entry name" value="Leu_Ile_Val-bd"/>
</dbReference>
<evidence type="ECO:0000313" key="6">
    <source>
        <dbReference type="EMBL" id="GII75991.1"/>
    </source>
</evidence>
<keyword evidence="3" id="KW-0732">Signal</keyword>
<reference evidence="6" key="1">
    <citation type="submission" date="2021-01" db="EMBL/GenBank/DDBJ databases">
        <title>Whole genome shotgun sequence of Sphaerisporangium rufum NBRC 109079.</title>
        <authorList>
            <person name="Komaki H."/>
            <person name="Tamura T."/>
        </authorList>
    </citation>
    <scope>NUCLEOTIDE SEQUENCE</scope>
    <source>
        <strain evidence="6">NBRC 109079</strain>
    </source>
</reference>
<comment type="similarity">
    <text evidence="1">Belongs to the leucine-binding protein family.</text>
</comment>
<name>A0A919R065_9ACTN</name>
<evidence type="ECO:0000256" key="4">
    <source>
        <dbReference type="ARBA" id="ARBA00022970"/>
    </source>
</evidence>
<sequence length="399" mass="40943">MLAVATTAAVALTAACGGRSDSADASGDSDIPIALVYPTSGVWKTQGENSLRGAQLAINDINAAGGVLGGRKLVAKVADAGNDPQTAASAARQLLQRDKVAGLLGAYLSSYTLTVSTVAERAGVADVTQSFSDELVTRGYKNTFKTTPTAKAFSTSVFDYLVGMYEAAGKKPPSAAILASDDASGQQQYAAAVEAAPKANFDVVLKVQYPANITDTNALVNRIAAAKPEILLLNGPDLAEIQIVKAIRARGIDVPVVGLGGAGVTTQAFVDSLGAGVDGVLATVPFNGDITPRAADVAKRYNAQHSGTFMPAESGTAYVGAWLIAKAIDKAGSADAKKVADALRTLNISDGPAELYPGGAVRFNATGLNESAYPLMIQYQGGKPVTVWPEKDAKAKPKL</sequence>
<dbReference type="Gene3D" id="3.40.50.2300">
    <property type="match status" value="2"/>
</dbReference>
<dbReference type="AlphaFoldDB" id="A0A919R065"/>
<dbReference type="SUPFAM" id="SSF53822">
    <property type="entry name" value="Periplasmic binding protein-like I"/>
    <property type="match status" value="1"/>
</dbReference>
<feature type="domain" description="Leucine-binding protein" evidence="5">
    <location>
        <begin position="31"/>
        <end position="366"/>
    </location>
</feature>
<dbReference type="PRINTS" id="PR00337">
    <property type="entry name" value="LEUILEVALBP"/>
</dbReference>
<dbReference type="InterPro" id="IPR028081">
    <property type="entry name" value="Leu-bd"/>
</dbReference>
<dbReference type="InterPro" id="IPR028082">
    <property type="entry name" value="Peripla_BP_I"/>
</dbReference>
<organism evidence="6 7">
    <name type="scientific">Sphaerisporangium rufum</name>
    <dbReference type="NCBI Taxonomy" id="1381558"/>
    <lineage>
        <taxon>Bacteria</taxon>
        <taxon>Bacillati</taxon>
        <taxon>Actinomycetota</taxon>
        <taxon>Actinomycetes</taxon>
        <taxon>Streptosporangiales</taxon>
        <taxon>Streptosporangiaceae</taxon>
        <taxon>Sphaerisporangium</taxon>
    </lineage>
</organism>
<dbReference type="GO" id="GO:0006865">
    <property type="term" value="P:amino acid transport"/>
    <property type="evidence" value="ECO:0007669"/>
    <property type="project" value="UniProtKB-KW"/>
</dbReference>